<dbReference type="STRING" id="479432.Sros_3067"/>
<comment type="subcellular location">
    <subcellularLocation>
        <location evidence="1">Periplasm</location>
    </subcellularLocation>
</comment>
<dbReference type="GO" id="GO:0016020">
    <property type="term" value="C:membrane"/>
    <property type="evidence" value="ECO:0007669"/>
    <property type="project" value="InterPro"/>
</dbReference>
<protein>
    <submittedName>
        <fullName evidence="7">Aliphatic sulfonates family ABC transporter, periplasmic ligand-binding protein</fullName>
    </submittedName>
</protein>
<evidence type="ECO:0000313" key="8">
    <source>
        <dbReference type="Proteomes" id="UP000002029"/>
    </source>
</evidence>
<dbReference type="Pfam" id="PF09084">
    <property type="entry name" value="NMT1"/>
    <property type="match status" value="1"/>
</dbReference>
<gene>
    <name evidence="7" type="ordered locus">Sros_3067</name>
</gene>
<evidence type="ECO:0000256" key="5">
    <source>
        <dbReference type="SAM" id="SignalP"/>
    </source>
</evidence>
<dbReference type="AlphaFoldDB" id="D2BA04"/>
<evidence type="ECO:0000259" key="6">
    <source>
        <dbReference type="SMART" id="SM00062"/>
    </source>
</evidence>
<keyword evidence="3" id="KW-0813">Transport</keyword>
<dbReference type="InterPro" id="IPR001638">
    <property type="entry name" value="Solute-binding_3/MltF_N"/>
</dbReference>
<dbReference type="GO" id="GO:0042626">
    <property type="term" value="F:ATPase-coupled transmembrane transporter activity"/>
    <property type="evidence" value="ECO:0007669"/>
    <property type="project" value="InterPro"/>
</dbReference>
<dbReference type="PANTHER" id="PTHR30024">
    <property type="entry name" value="ALIPHATIC SULFONATES-BINDING PROTEIN-RELATED"/>
    <property type="match status" value="1"/>
</dbReference>
<feature type="signal peptide" evidence="5">
    <location>
        <begin position="1"/>
        <end position="28"/>
    </location>
</feature>
<keyword evidence="4 5" id="KW-0732">Signal</keyword>
<dbReference type="eggNOG" id="COG0715">
    <property type="taxonomic scope" value="Bacteria"/>
</dbReference>
<evidence type="ECO:0000256" key="4">
    <source>
        <dbReference type="ARBA" id="ARBA00022729"/>
    </source>
</evidence>
<feature type="chain" id="PRO_5003028124" evidence="5">
    <location>
        <begin position="29"/>
        <end position="336"/>
    </location>
</feature>
<dbReference type="InterPro" id="IPR015168">
    <property type="entry name" value="SsuA/THI5"/>
</dbReference>
<organism evidence="7 8">
    <name type="scientific">Streptosporangium roseum (strain ATCC 12428 / DSM 43021 / JCM 3005 / KCTC 9067 / NCIMB 10171 / NRRL 2505 / NI 9100)</name>
    <dbReference type="NCBI Taxonomy" id="479432"/>
    <lineage>
        <taxon>Bacteria</taxon>
        <taxon>Bacillati</taxon>
        <taxon>Actinomycetota</taxon>
        <taxon>Actinomycetes</taxon>
        <taxon>Streptosporangiales</taxon>
        <taxon>Streptosporangiaceae</taxon>
        <taxon>Streptosporangium</taxon>
    </lineage>
</organism>
<evidence type="ECO:0000256" key="2">
    <source>
        <dbReference type="ARBA" id="ARBA00010742"/>
    </source>
</evidence>
<dbReference type="HOGENOM" id="CLU_028871_3_0_11"/>
<dbReference type="KEGG" id="sro:Sros_3067"/>
<dbReference type="Proteomes" id="UP000002029">
    <property type="component" value="Chromosome"/>
</dbReference>
<evidence type="ECO:0000256" key="3">
    <source>
        <dbReference type="ARBA" id="ARBA00022448"/>
    </source>
</evidence>
<dbReference type="SMART" id="SM00062">
    <property type="entry name" value="PBPb"/>
    <property type="match status" value="1"/>
</dbReference>
<dbReference type="SUPFAM" id="SSF53850">
    <property type="entry name" value="Periplasmic binding protein-like II"/>
    <property type="match status" value="1"/>
</dbReference>
<dbReference type="Gene3D" id="3.40.190.10">
    <property type="entry name" value="Periplasmic binding protein-like II"/>
    <property type="match status" value="3"/>
</dbReference>
<proteinExistence type="inferred from homology"/>
<keyword evidence="8" id="KW-1185">Reference proteome</keyword>
<accession>D2BA04</accession>
<dbReference type="GO" id="GO:0042597">
    <property type="term" value="C:periplasmic space"/>
    <property type="evidence" value="ECO:0007669"/>
    <property type="project" value="UniProtKB-SubCell"/>
</dbReference>
<dbReference type="EMBL" id="CP001814">
    <property type="protein sequence ID" value="ACZ86017.1"/>
    <property type="molecule type" value="Genomic_DNA"/>
</dbReference>
<dbReference type="OrthoDB" id="7374754at2"/>
<evidence type="ECO:0000313" key="7">
    <source>
        <dbReference type="EMBL" id="ACZ86017.1"/>
    </source>
</evidence>
<dbReference type="NCBIfam" id="TIGR01728">
    <property type="entry name" value="SsuA_fam"/>
    <property type="match status" value="1"/>
</dbReference>
<dbReference type="RefSeq" id="WP_012889762.1">
    <property type="nucleotide sequence ID" value="NC_013595.1"/>
</dbReference>
<name>D2BA04_STRRD</name>
<dbReference type="PANTHER" id="PTHR30024:SF47">
    <property type="entry name" value="TAURINE-BINDING PERIPLASMIC PROTEIN"/>
    <property type="match status" value="1"/>
</dbReference>
<feature type="domain" description="Solute-binding protein family 3/N-terminal" evidence="6">
    <location>
        <begin position="39"/>
        <end position="256"/>
    </location>
</feature>
<reference evidence="7 8" key="1">
    <citation type="journal article" date="2010" name="Stand. Genomic Sci.">
        <title>Complete genome sequence of Streptosporangium roseum type strain (NI 9100).</title>
        <authorList>
            <person name="Nolan M."/>
            <person name="Sikorski J."/>
            <person name="Jando M."/>
            <person name="Lucas S."/>
            <person name="Lapidus A."/>
            <person name="Glavina Del Rio T."/>
            <person name="Chen F."/>
            <person name="Tice H."/>
            <person name="Pitluck S."/>
            <person name="Cheng J.F."/>
            <person name="Chertkov O."/>
            <person name="Sims D."/>
            <person name="Meincke L."/>
            <person name="Brettin T."/>
            <person name="Han C."/>
            <person name="Detter J.C."/>
            <person name="Bruce D."/>
            <person name="Goodwin L."/>
            <person name="Land M."/>
            <person name="Hauser L."/>
            <person name="Chang Y.J."/>
            <person name="Jeffries C.D."/>
            <person name="Ivanova N."/>
            <person name="Mavromatis K."/>
            <person name="Mikhailova N."/>
            <person name="Chen A."/>
            <person name="Palaniappan K."/>
            <person name="Chain P."/>
            <person name="Rohde M."/>
            <person name="Goker M."/>
            <person name="Bristow J."/>
            <person name="Eisen J.A."/>
            <person name="Markowitz V."/>
            <person name="Hugenholtz P."/>
            <person name="Kyrpides N.C."/>
            <person name="Klenk H.P."/>
        </authorList>
    </citation>
    <scope>NUCLEOTIDE SEQUENCE [LARGE SCALE GENOMIC DNA]</scope>
    <source>
        <strain evidence="8">ATCC 12428 / DSM 43021 / JCM 3005 / NI 9100</strain>
    </source>
</reference>
<dbReference type="InterPro" id="IPR010067">
    <property type="entry name" value="ABC_SsuA_sub-bd"/>
</dbReference>
<evidence type="ECO:0000256" key="1">
    <source>
        <dbReference type="ARBA" id="ARBA00004418"/>
    </source>
</evidence>
<comment type="similarity">
    <text evidence="2">Belongs to the bacterial solute-binding protein SsuA/TauA family.</text>
</comment>
<sequence>MRHPRRLIASFGAALALLLPVAACGSSADSADSADGAKKVSFGYIADFSGSATLAAADKLGLWAKQGLTPDLKVFTNGPLQIQALGAGDLDFGYIGSGATWLPASGKAKIIAVNMLGLADRVITHAGSGITSIADLKGKKVGVPEGTSGDMILQLALKEAGLTPADVQKVTMDASTVVTAFSSKQVDAAAIWYPLIDTIKKNVPDLVELKKSEDFYPELSFPSSFVARNELVKDDAATVTKVLKVIQEANDWVAANTAEAETLTATFLKVPAEQFKGASAVTKILPSAELAKFGDDGTVGGWYKGLADIFVTMGKIKESPDPATYYTADLYKAALG</sequence>